<protein>
    <recommendedName>
        <fullName evidence="4">PiggyBac transposable element-derived protein domain-containing protein</fullName>
    </recommendedName>
</protein>
<sequence length="142" mass="16224">MPYEAEQDHLLLLLREVEEGEDPIDEESDPEVDNVRKRTEKRIPSKKETPKTRKCNIVTPLPGVRPCAESVTTVSKCWNLSFCDEILEILVENTIKRIQSQRDNFSRPRDAKSTDLDEMKALLGPLYLAGVLRSSRSNVDDL</sequence>
<dbReference type="AlphaFoldDB" id="A0A8K0DD24"/>
<comment type="caution">
    <text evidence="2">The sequence shown here is derived from an EMBL/GenBank/DDBJ whole genome shotgun (WGS) entry which is preliminary data.</text>
</comment>
<organism evidence="2 3">
    <name type="scientific">Ignelater luminosus</name>
    <name type="common">Cucubano</name>
    <name type="synonym">Pyrophorus luminosus</name>
    <dbReference type="NCBI Taxonomy" id="2038154"/>
    <lineage>
        <taxon>Eukaryota</taxon>
        <taxon>Metazoa</taxon>
        <taxon>Ecdysozoa</taxon>
        <taxon>Arthropoda</taxon>
        <taxon>Hexapoda</taxon>
        <taxon>Insecta</taxon>
        <taxon>Pterygota</taxon>
        <taxon>Neoptera</taxon>
        <taxon>Endopterygota</taxon>
        <taxon>Coleoptera</taxon>
        <taxon>Polyphaga</taxon>
        <taxon>Elateriformia</taxon>
        <taxon>Elateroidea</taxon>
        <taxon>Elateridae</taxon>
        <taxon>Agrypninae</taxon>
        <taxon>Pyrophorini</taxon>
        <taxon>Ignelater</taxon>
    </lineage>
</organism>
<proteinExistence type="predicted"/>
<feature type="region of interest" description="Disordered" evidence="1">
    <location>
        <begin position="16"/>
        <end position="51"/>
    </location>
</feature>
<evidence type="ECO:0000256" key="1">
    <source>
        <dbReference type="SAM" id="MobiDB-lite"/>
    </source>
</evidence>
<keyword evidence="3" id="KW-1185">Reference proteome</keyword>
<reference evidence="2" key="1">
    <citation type="submission" date="2019-08" db="EMBL/GenBank/DDBJ databases">
        <title>The genome of the North American firefly Photinus pyralis.</title>
        <authorList>
            <consortium name="Photinus pyralis genome working group"/>
            <person name="Fallon T.R."/>
            <person name="Sander Lower S.E."/>
            <person name="Weng J.-K."/>
        </authorList>
    </citation>
    <scope>NUCLEOTIDE SEQUENCE</scope>
    <source>
        <strain evidence="2">TRF0915ILg1</strain>
        <tissue evidence="2">Whole body</tissue>
    </source>
</reference>
<dbReference type="Proteomes" id="UP000801492">
    <property type="component" value="Unassembled WGS sequence"/>
</dbReference>
<dbReference type="EMBL" id="VTPC01001470">
    <property type="protein sequence ID" value="KAF2901856.1"/>
    <property type="molecule type" value="Genomic_DNA"/>
</dbReference>
<dbReference type="OrthoDB" id="6779804at2759"/>
<accession>A0A8K0DD24</accession>
<gene>
    <name evidence="2" type="ORF">ILUMI_04331</name>
</gene>
<evidence type="ECO:0008006" key="4">
    <source>
        <dbReference type="Google" id="ProtNLM"/>
    </source>
</evidence>
<feature type="compositionally biased region" description="Acidic residues" evidence="1">
    <location>
        <begin position="18"/>
        <end position="32"/>
    </location>
</feature>
<evidence type="ECO:0000313" key="3">
    <source>
        <dbReference type="Proteomes" id="UP000801492"/>
    </source>
</evidence>
<feature type="compositionally biased region" description="Basic and acidic residues" evidence="1">
    <location>
        <begin position="33"/>
        <end position="51"/>
    </location>
</feature>
<evidence type="ECO:0000313" key="2">
    <source>
        <dbReference type="EMBL" id="KAF2901856.1"/>
    </source>
</evidence>
<name>A0A8K0DD24_IGNLU</name>